<proteinExistence type="predicted"/>
<protein>
    <submittedName>
        <fullName evidence="1">Uncharacterized protein</fullName>
    </submittedName>
</protein>
<gene>
    <name evidence="1" type="ORF">LAZ67_20002234</name>
</gene>
<evidence type="ECO:0000313" key="2">
    <source>
        <dbReference type="Proteomes" id="UP001235939"/>
    </source>
</evidence>
<reference evidence="1 2" key="1">
    <citation type="submission" date="2022-01" db="EMBL/GenBank/DDBJ databases">
        <title>A chromosomal length assembly of Cordylochernes scorpioides.</title>
        <authorList>
            <person name="Zeh D."/>
            <person name="Zeh J."/>
        </authorList>
    </citation>
    <scope>NUCLEOTIDE SEQUENCE [LARGE SCALE GENOMIC DNA]</scope>
    <source>
        <strain evidence="1">IN4F17</strain>
        <tissue evidence="1">Whole Body</tissue>
    </source>
</reference>
<accession>A0ABY6LKZ7</accession>
<evidence type="ECO:0000313" key="1">
    <source>
        <dbReference type="EMBL" id="UYV81758.1"/>
    </source>
</evidence>
<dbReference type="Proteomes" id="UP001235939">
    <property type="component" value="Chromosome 20"/>
</dbReference>
<name>A0ABY6LKZ7_9ARAC</name>
<sequence>MWLTNGAPPFHGQDTTTTKYNTRPEVLLYVVGGRGSTKVFASCKVPLDLQAWLFGVGLHLEVITSVAKATIYKYHLGLELGNASYFIDLPTLWERTIAVHRWRSISRGGRHQ</sequence>
<dbReference type="EMBL" id="CP092882">
    <property type="protein sequence ID" value="UYV81758.1"/>
    <property type="molecule type" value="Genomic_DNA"/>
</dbReference>
<keyword evidence="2" id="KW-1185">Reference proteome</keyword>
<organism evidence="1 2">
    <name type="scientific">Cordylochernes scorpioides</name>
    <dbReference type="NCBI Taxonomy" id="51811"/>
    <lineage>
        <taxon>Eukaryota</taxon>
        <taxon>Metazoa</taxon>
        <taxon>Ecdysozoa</taxon>
        <taxon>Arthropoda</taxon>
        <taxon>Chelicerata</taxon>
        <taxon>Arachnida</taxon>
        <taxon>Pseudoscorpiones</taxon>
        <taxon>Cheliferoidea</taxon>
        <taxon>Chernetidae</taxon>
        <taxon>Cordylochernes</taxon>
    </lineage>
</organism>